<evidence type="ECO:0000259" key="15">
    <source>
        <dbReference type="Pfam" id="PF20511"/>
    </source>
</evidence>
<evidence type="ECO:0000256" key="3">
    <source>
        <dbReference type="ARBA" id="ARBA00004666"/>
    </source>
</evidence>
<feature type="domain" description="Phosphomannose isomerase type I helical insertion" evidence="16">
    <location>
        <begin position="189"/>
        <end position="260"/>
    </location>
</feature>
<dbReference type="InterPro" id="IPR046456">
    <property type="entry name" value="PMI_typeI_C"/>
</dbReference>
<proteinExistence type="inferred from homology"/>
<dbReference type="AlphaFoldDB" id="A0A8H4QHM6"/>
<comment type="pathway">
    <text evidence="3">Nucleotide-sugar biosynthesis; GDP-alpha-D-mannose biosynthesis; alpha-D-mannose 1-phosphate from D-fructose 6-phosphate: step 1/2.</text>
</comment>
<keyword evidence="8 12" id="KW-0862">Zinc</keyword>
<dbReference type="GO" id="GO:0004476">
    <property type="term" value="F:mannose-6-phosphate isomerase activity"/>
    <property type="evidence" value="ECO:0007669"/>
    <property type="project" value="UniProtKB-EC"/>
</dbReference>
<keyword evidence="7 12" id="KW-0479">Metal-binding</keyword>
<evidence type="ECO:0000256" key="12">
    <source>
        <dbReference type="PIRSR" id="PIRSR001480-2"/>
    </source>
</evidence>
<comment type="cofactor">
    <cofactor evidence="12">
        <name>Zn(2+)</name>
        <dbReference type="ChEBI" id="CHEBI:29105"/>
    </cofactor>
    <text evidence="12">Binds 1 zinc ion per subunit.</text>
</comment>
<dbReference type="GO" id="GO:0005975">
    <property type="term" value="P:carbohydrate metabolic process"/>
    <property type="evidence" value="ECO:0007669"/>
    <property type="project" value="InterPro"/>
</dbReference>
<dbReference type="PANTHER" id="PTHR10309:SF0">
    <property type="entry name" value="MANNOSE-6-PHOSPHATE ISOMERASE"/>
    <property type="match status" value="1"/>
</dbReference>
<evidence type="ECO:0000256" key="5">
    <source>
        <dbReference type="ARBA" id="ARBA00011956"/>
    </source>
</evidence>
<name>A0A8H4QHM6_9AGAR</name>
<dbReference type="InterPro" id="IPR014710">
    <property type="entry name" value="RmlC-like_jellyroll"/>
</dbReference>
<protein>
    <recommendedName>
        <fullName evidence="6">Mannose-6-phosphate isomerase</fullName>
        <ecNumber evidence="5">5.3.1.8</ecNumber>
    </recommendedName>
    <alternativeName>
        <fullName evidence="10">Phosphohexomutase</fullName>
    </alternativeName>
    <alternativeName>
        <fullName evidence="11">Phosphomannose isomerase</fullName>
    </alternativeName>
</protein>
<dbReference type="SUPFAM" id="SSF51182">
    <property type="entry name" value="RmlC-like cupins"/>
    <property type="match status" value="1"/>
</dbReference>
<dbReference type="CDD" id="cd07011">
    <property type="entry name" value="cupin_PMI_type_I_N"/>
    <property type="match status" value="1"/>
</dbReference>
<evidence type="ECO:0000259" key="16">
    <source>
        <dbReference type="Pfam" id="PF20512"/>
    </source>
</evidence>
<feature type="binding site" evidence="12">
    <location>
        <position position="279"/>
    </location>
    <ligand>
        <name>Zn(2+)</name>
        <dbReference type="ChEBI" id="CHEBI:29105"/>
    </ligand>
</feature>
<evidence type="ECO:0000256" key="2">
    <source>
        <dbReference type="ARBA" id="ARBA00002564"/>
    </source>
</evidence>
<evidence type="ECO:0000256" key="9">
    <source>
        <dbReference type="ARBA" id="ARBA00023235"/>
    </source>
</evidence>
<dbReference type="InterPro" id="IPR011051">
    <property type="entry name" value="RmlC_Cupin_sf"/>
</dbReference>
<feature type="binding site" evidence="12">
    <location>
        <position position="138"/>
    </location>
    <ligand>
        <name>Zn(2+)</name>
        <dbReference type="ChEBI" id="CHEBI:29105"/>
    </ligand>
</feature>
<dbReference type="InterPro" id="IPR016305">
    <property type="entry name" value="Mannose-6-P_Isomerase"/>
</dbReference>
<dbReference type="Pfam" id="PF20512">
    <property type="entry name" value="PMI_typeI_hel"/>
    <property type="match status" value="1"/>
</dbReference>
<dbReference type="Proteomes" id="UP000521872">
    <property type="component" value="Unassembled WGS sequence"/>
</dbReference>
<dbReference type="GO" id="GO:0009298">
    <property type="term" value="P:GDP-mannose biosynthetic process"/>
    <property type="evidence" value="ECO:0007669"/>
    <property type="project" value="UniProtKB-UniPathway"/>
</dbReference>
<dbReference type="InterPro" id="IPR046457">
    <property type="entry name" value="PMI_typeI_cat"/>
</dbReference>
<dbReference type="Pfam" id="PF20511">
    <property type="entry name" value="PMI_typeI_cat"/>
    <property type="match status" value="1"/>
</dbReference>
<evidence type="ECO:0000256" key="10">
    <source>
        <dbReference type="ARBA" id="ARBA00029741"/>
    </source>
</evidence>
<comment type="function">
    <text evidence="2">Involved in the synthesis of the GDP-mannose and dolichol-phosphate-mannose required for a number of critical mannosyl transfer reactions.</text>
</comment>
<dbReference type="GO" id="GO:0008270">
    <property type="term" value="F:zinc ion binding"/>
    <property type="evidence" value="ECO:0007669"/>
    <property type="project" value="InterPro"/>
</dbReference>
<evidence type="ECO:0000259" key="14">
    <source>
        <dbReference type="Pfam" id="PF01238"/>
    </source>
</evidence>
<comment type="caution">
    <text evidence="17">The sequence shown here is derived from an EMBL/GenBank/DDBJ whole genome shotgun (WGS) entry which is preliminary data.</text>
</comment>
<gene>
    <name evidence="17" type="ORF">D9613_007303</name>
</gene>
<feature type="domain" description="Phosphomannose isomerase type I catalytic" evidence="15">
    <location>
        <begin position="5"/>
        <end position="155"/>
    </location>
</feature>
<organism evidence="17 18">
    <name type="scientific">Agrocybe pediades</name>
    <dbReference type="NCBI Taxonomy" id="84607"/>
    <lineage>
        <taxon>Eukaryota</taxon>
        <taxon>Fungi</taxon>
        <taxon>Dikarya</taxon>
        <taxon>Basidiomycota</taxon>
        <taxon>Agaricomycotina</taxon>
        <taxon>Agaricomycetes</taxon>
        <taxon>Agaricomycetidae</taxon>
        <taxon>Agaricales</taxon>
        <taxon>Agaricineae</taxon>
        <taxon>Strophariaceae</taxon>
        <taxon>Agrocybe</taxon>
    </lineage>
</organism>
<evidence type="ECO:0000256" key="7">
    <source>
        <dbReference type="ARBA" id="ARBA00022723"/>
    </source>
</evidence>
<dbReference type="UniPathway" id="UPA00126">
    <property type="reaction ID" value="UER00423"/>
</dbReference>
<dbReference type="CDD" id="cd02208">
    <property type="entry name" value="cupin_RmlC-like"/>
    <property type="match status" value="1"/>
</dbReference>
<comment type="similarity">
    <text evidence="4 13">Belongs to the mannose-6-phosphate isomerase type 1 family.</text>
</comment>
<dbReference type="InterPro" id="IPR001250">
    <property type="entry name" value="Man6P_Isoase-1"/>
</dbReference>
<sequence>MGPAVFKIIPATLTYGWGKQGKESRVAQLATASQIPDFKVDEGTAYAELWMGTYPKAPAKLRSSGQLLSEHLESQPALIGSPILGKFKEAPRGELPFLFKVLSIGKALSIQIHPDKESAEKLHKANPDMYGDPNHKPEMALAITPFSALIGFRPLKEIAHYVKSVPELNSVPPKEVVDKFLSVAESSGASKEDGKAALKDLFASIITADENKLKEAVQALVQRYKAGKVNDGEEQELVKLVLTLDSQFPSDVGIFAAFILNYIHLSPGEAIFIAAGTPHGYISGDCFECMANSDNIIHAGLTPDEKDIPNFISSVVYNPVPPSELMLQPQPFKSSSDASTLFDPPISELSIVQIKVGKGRKEEHHPLGGPSIAIVTEGKGTVTWGATAGQTLDVGPGDAFFIGAGTGVTFENKLGDGELLVCRAFVEN</sequence>
<comment type="catalytic activity">
    <reaction evidence="1">
        <text>D-mannose 6-phosphate = D-fructose 6-phosphate</text>
        <dbReference type="Rhea" id="RHEA:12356"/>
        <dbReference type="ChEBI" id="CHEBI:58735"/>
        <dbReference type="ChEBI" id="CHEBI:61527"/>
        <dbReference type="EC" id="5.3.1.8"/>
    </reaction>
</comment>
<dbReference type="PROSITE" id="PS00965">
    <property type="entry name" value="PMI_I_1"/>
    <property type="match status" value="1"/>
</dbReference>
<evidence type="ECO:0000256" key="13">
    <source>
        <dbReference type="RuleBase" id="RU004189"/>
    </source>
</evidence>
<dbReference type="EC" id="5.3.1.8" evidence="5"/>
<dbReference type="InterPro" id="IPR046458">
    <property type="entry name" value="PMI_typeI_hel"/>
</dbReference>
<evidence type="ECO:0000256" key="6">
    <source>
        <dbReference type="ARBA" id="ARBA00018236"/>
    </source>
</evidence>
<dbReference type="PRINTS" id="PR00714">
    <property type="entry name" value="MAN6PISMRASE"/>
</dbReference>
<dbReference type="NCBIfam" id="TIGR00218">
    <property type="entry name" value="manA"/>
    <property type="match status" value="1"/>
</dbReference>
<evidence type="ECO:0000313" key="18">
    <source>
        <dbReference type="Proteomes" id="UP000521872"/>
    </source>
</evidence>
<keyword evidence="18" id="KW-1185">Reference proteome</keyword>
<dbReference type="Gene3D" id="2.60.120.10">
    <property type="entry name" value="Jelly Rolls"/>
    <property type="match status" value="2"/>
</dbReference>
<feature type="binding site" evidence="12">
    <location>
        <position position="113"/>
    </location>
    <ligand>
        <name>Zn(2+)</name>
        <dbReference type="ChEBI" id="CHEBI:29105"/>
    </ligand>
</feature>
<dbReference type="Gene3D" id="1.10.441.10">
    <property type="entry name" value="Phosphomannose Isomerase, domain 2"/>
    <property type="match status" value="1"/>
</dbReference>
<evidence type="ECO:0000256" key="1">
    <source>
        <dbReference type="ARBA" id="ARBA00000757"/>
    </source>
</evidence>
<dbReference type="GO" id="GO:0005829">
    <property type="term" value="C:cytosol"/>
    <property type="evidence" value="ECO:0007669"/>
    <property type="project" value="TreeGrafter"/>
</dbReference>
<reference evidence="17 18" key="1">
    <citation type="submission" date="2019-12" db="EMBL/GenBank/DDBJ databases">
        <authorList>
            <person name="Floudas D."/>
            <person name="Bentzer J."/>
            <person name="Ahren D."/>
            <person name="Johansson T."/>
            <person name="Persson P."/>
            <person name="Tunlid A."/>
        </authorList>
    </citation>
    <scope>NUCLEOTIDE SEQUENCE [LARGE SCALE GENOMIC DNA]</scope>
    <source>
        <strain evidence="17 18">CBS 102.39</strain>
    </source>
</reference>
<evidence type="ECO:0000256" key="8">
    <source>
        <dbReference type="ARBA" id="ARBA00022833"/>
    </source>
</evidence>
<dbReference type="EMBL" id="JAACJL010000058">
    <property type="protein sequence ID" value="KAF4611109.1"/>
    <property type="molecule type" value="Genomic_DNA"/>
</dbReference>
<dbReference type="PANTHER" id="PTHR10309">
    <property type="entry name" value="MANNOSE-6-PHOSPHATE ISOMERASE"/>
    <property type="match status" value="1"/>
</dbReference>
<evidence type="ECO:0000256" key="4">
    <source>
        <dbReference type="ARBA" id="ARBA00010772"/>
    </source>
</evidence>
<feature type="binding site" evidence="12">
    <location>
        <position position="111"/>
    </location>
    <ligand>
        <name>Zn(2+)</name>
        <dbReference type="ChEBI" id="CHEBI:29105"/>
    </ligand>
</feature>
<evidence type="ECO:0000313" key="17">
    <source>
        <dbReference type="EMBL" id="KAF4611109.1"/>
    </source>
</evidence>
<dbReference type="Pfam" id="PF01238">
    <property type="entry name" value="PMI_typeI_C"/>
    <property type="match status" value="1"/>
</dbReference>
<accession>A0A8H4QHM6</accession>
<feature type="domain" description="Phosphomannose isomerase type I C-terminal" evidence="14">
    <location>
        <begin position="339"/>
        <end position="385"/>
    </location>
</feature>
<dbReference type="InterPro" id="IPR018050">
    <property type="entry name" value="Pmannose_isomerase-type1_CS"/>
</dbReference>
<evidence type="ECO:0000256" key="11">
    <source>
        <dbReference type="ARBA" id="ARBA00030762"/>
    </source>
</evidence>
<keyword evidence="9" id="KW-0413">Isomerase</keyword>
<dbReference type="PIRSF" id="PIRSF001480">
    <property type="entry name" value="Mannose-6-phosphate_isomerase"/>
    <property type="match status" value="1"/>
</dbReference>